<comment type="caution">
    <text evidence="5">The sequence shown here is derived from an EMBL/GenBank/DDBJ whole genome shotgun (WGS) entry which is preliminary data.</text>
</comment>
<name>A0ABU2XZY7_9ACTN</name>
<dbReference type="PANTHER" id="PTHR44688:SF16">
    <property type="entry name" value="DNA-BINDING TRANSCRIPTIONAL ACTIVATOR DEVR_DOSR"/>
    <property type="match status" value="1"/>
</dbReference>
<dbReference type="InterPro" id="IPR000792">
    <property type="entry name" value="Tscrpt_reg_LuxR_C"/>
</dbReference>
<dbReference type="Gene3D" id="3.40.50.2300">
    <property type="match status" value="1"/>
</dbReference>
<dbReference type="CDD" id="cd06170">
    <property type="entry name" value="LuxR_C_like"/>
    <property type="match status" value="1"/>
</dbReference>
<feature type="non-terminal residue" evidence="5">
    <location>
        <position position="1"/>
    </location>
</feature>
<keyword evidence="6" id="KW-1185">Reference proteome</keyword>
<dbReference type="PROSITE" id="PS50043">
    <property type="entry name" value="HTH_LUXR_2"/>
    <property type="match status" value="1"/>
</dbReference>
<protein>
    <submittedName>
        <fullName evidence="5">Response regulator transcription factor</fullName>
    </submittedName>
</protein>
<evidence type="ECO:0000259" key="4">
    <source>
        <dbReference type="PROSITE" id="PS50043"/>
    </source>
</evidence>
<gene>
    <name evidence="5" type="ORF">RND15_48735</name>
</gene>
<dbReference type="PANTHER" id="PTHR44688">
    <property type="entry name" value="DNA-BINDING TRANSCRIPTIONAL ACTIVATOR DEVR_DOSR"/>
    <property type="match status" value="1"/>
</dbReference>
<feature type="domain" description="HTH luxR-type" evidence="4">
    <location>
        <begin position="92"/>
        <end position="157"/>
    </location>
</feature>
<dbReference type="EMBL" id="JAVRFD010000165">
    <property type="protein sequence ID" value="MDT0550468.1"/>
    <property type="molecule type" value="Genomic_DNA"/>
</dbReference>
<evidence type="ECO:0000256" key="2">
    <source>
        <dbReference type="ARBA" id="ARBA00023125"/>
    </source>
</evidence>
<dbReference type="InterPro" id="IPR016032">
    <property type="entry name" value="Sig_transdc_resp-reg_C-effctor"/>
</dbReference>
<keyword evidence="3" id="KW-0804">Transcription</keyword>
<accession>A0ABU2XZY7</accession>
<evidence type="ECO:0000313" key="5">
    <source>
        <dbReference type="EMBL" id="MDT0550468.1"/>
    </source>
</evidence>
<dbReference type="Proteomes" id="UP001180754">
    <property type="component" value="Unassembled WGS sequence"/>
</dbReference>
<keyword evidence="1" id="KW-0805">Transcription regulation</keyword>
<evidence type="ECO:0000313" key="6">
    <source>
        <dbReference type="Proteomes" id="UP001180754"/>
    </source>
</evidence>
<dbReference type="SMART" id="SM00421">
    <property type="entry name" value="HTH_LUXR"/>
    <property type="match status" value="1"/>
</dbReference>
<reference evidence="5" key="1">
    <citation type="submission" date="2024-05" db="EMBL/GenBank/DDBJ databases">
        <title>30 novel species of actinomycetes from the DSMZ collection.</title>
        <authorList>
            <person name="Nouioui I."/>
        </authorList>
    </citation>
    <scope>NUCLEOTIDE SEQUENCE</scope>
    <source>
        <strain evidence="5">DSM 41529</strain>
    </source>
</reference>
<dbReference type="PROSITE" id="PS00622">
    <property type="entry name" value="HTH_LUXR_1"/>
    <property type="match status" value="1"/>
</dbReference>
<evidence type="ECO:0000256" key="3">
    <source>
        <dbReference type="ARBA" id="ARBA00023163"/>
    </source>
</evidence>
<keyword evidence="2" id="KW-0238">DNA-binding</keyword>
<dbReference type="PRINTS" id="PR00038">
    <property type="entry name" value="HTHLUXR"/>
</dbReference>
<organism evidence="5 6">
    <name type="scientific">Streptomyces lonegramiae</name>
    <dbReference type="NCBI Taxonomy" id="3075524"/>
    <lineage>
        <taxon>Bacteria</taxon>
        <taxon>Bacillati</taxon>
        <taxon>Actinomycetota</taxon>
        <taxon>Actinomycetes</taxon>
        <taxon>Kitasatosporales</taxon>
        <taxon>Streptomycetaceae</taxon>
        <taxon>Streptomyces</taxon>
    </lineage>
</organism>
<evidence type="ECO:0000256" key="1">
    <source>
        <dbReference type="ARBA" id="ARBA00023015"/>
    </source>
</evidence>
<proteinExistence type="predicted"/>
<dbReference type="Pfam" id="PF00196">
    <property type="entry name" value="GerE"/>
    <property type="match status" value="1"/>
</dbReference>
<dbReference type="SUPFAM" id="SSF46894">
    <property type="entry name" value="C-terminal effector domain of the bipartite response regulators"/>
    <property type="match status" value="1"/>
</dbReference>
<dbReference type="RefSeq" id="WP_311731014.1">
    <property type="nucleotide sequence ID" value="NZ_JAVRFD010000165.1"/>
</dbReference>
<sequence length="158" mass="16853">LDMALADSKQTVTTLLTARPGLKVMALGGPEDGPVVVACAEAGISGYVSREASLIEHGTALRSAVRGEATVSGKVAAGLLRHIAFHARVQQTTVIAHQLTPREREILQLLKSGMTNRQIARALDLQLSTVKNHVHSVLTKFGVARRADVYSALVPDRD</sequence>